<dbReference type="EMBL" id="GBRH01245570">
    <property type="protein sequence ID" value="JAD52325.1"/>
    <property type="molecule type" value="Transcribed_RNA"/>
</dbReference>
<name>A0A0A9ATS0_ARUDO</name>
<evidence type="ECO:0000313" key="1">
    <source>
        <dbReference type="EMBL" id="JAD52325.1"/>
    </source>
</evidence>
<protein>
    <submittedName>
        <fullName evidence="1">Uncharacterized protein</fullName>
    </submittedName>
</protein>
<organism evidence="1">
    <name type="scientific">Arundo donax</name>
    <name type="common">Giant reed</name>
    <name type="synonym">Donax arundinaceus</name>
    <dbReference type="NCBI Taxonomy" id="35708"/>
    <lineage>
        <taxon>Eukaryota</taxon>
        <taxon>Viridiplantae</taxon>
        <taxon>Streptophyta</taxon>
        <taxon>Embryophyta</taxon>
        <taxon>Tracheophyta</taxon>
        <taxon>Spermatophyta</taxon>
        <taxon>Magnoliopsida</taxon>
        <taxon>Liliopsida</taxon>
        <taxon>Poales</taxon>
        <taxon>Poaceae</taxon>
        <taxon>PACMAD clade</taxon>
        <taxon>Arundinoideae</taxon>
        <taxon>Arundineae</taxon>
        <taxon>Arundo</taxon>
    </lineage>
</organism>
<dbReference type="EMBL" id="GBRH01241863">
    <property type="protein sequence ID" value="JAD56032.1"/>
    <property type="molecule type" value="Transcribed_RNA"/>
</dbReference>
<reference evidence="1" key="1">
    <citation type="submission" date="2014-09" db="EMBL/GenBank/DDBJ databases">
        <authorList>
            <person name="Magalhaes I.L.F."/>
            <person name="Oliveira U."/>
            <person name="Santos F.R."/>
            <person name="Vidigal T.H.D.A."/>
            <person name="Brescovit A.D."/>
            <person name="Santos A.J."/>
        </authorList>
    </citation>
    <scope>NUCLEOTIDE SEQUENCE</scope>
    <source>
        <tissue evidence="1">Shoot tissue taken approximately 20 cm above the soil surface</tissue>
    </source>
</reference>
<dbReference type="AlphaFoldDB" id="A0A0A9ATS0"/>
<proteinExistence type="predicted"/>
<sequence>MDIAALLYVTFKLCMNITSPSLR</sequence>
<accession>A0A0A9ATS0</accession>
<reference evidence="1" key="2">
    <citation type="journal article" date="2015" name="Data Brief">
        <title>Shoot transcriptome of the giant reed, Arundo donax.</title>
        <authorList>
            <person name="Barrero R.A."/>
            <person name="Guerrero F.D."/>
            <person name="Moolhuijzen P."/>
            <person name="Goolsby J.A."/>
            <person name="Tidwell J."/>
            <person name="Bellgard S.E."/>
            <person name="Bellgard M.I."/>
        </authorList>
    </citation>
    <scope>NUCLEOTIDE SEQUENCE</scope>
    <source>
        <tissue evidence="1">Shoot tissue taken approximately 20 cm above the soil surface</tissue>
    </source>
</reference>